<gene>
    <name evidence="1" type="ORF">MsAc7_17650</name>
</gene>
<accession>A0AA96VGN4</accession>
<dbReference type="Pfam" id="PF20765">
    <property type="entry name" value="Phage_tail_terminator_8"/>
    <property type="match status" value="1"/>
</dbReference>
<dbReference type="EMBL" id="CP131060">
    <property type="protein sequence ID" value="WNY26192.1"/>
    <property type="molecule type" value="Genomic_DNA"/>
</dbReference>
<dbReference type="InterPro" id="IPR049254">
    <property type="entry name" value="Phage_tail_terminator"/>
</dbReference>
<dbReference type="RefSeq" id="WP_338102522.1">
    <property type="nucleotide sequence ID" value="NZ_CP131060.1"/>
</dbReference>
<name>A0AA96VGN4_9EURY</name>
<evidence type="ECO:0000313" key="2">
    <source>
        <dbReference type="Proteomes" id="UP001303587"/>
    </source>
</evidence>
<protein>
    <submittedName>
        <fullName evidence="1">Uncharacterized protein</fullName>
    </submittedName>
</protein>
<dbReference type="AlphaFoldDB" id="A0AA96VGN4"/>
<reference evidence="1 2" key="1">
    <citation type="submission" date="2023-07" db="EMBL/GenBank/DDBJ databases">
        <title>Closed genoem sequence of Methanosarcinaceae archaeon Ac7.</title>
        <authorList>
            <person name="Poehlein A."/>
            <person name="Protasov E."/>
            <person name="Platt K."/>
            <person name="Reeh H."/>
            <person name="Daniel R."/>
            <person name="Brune A."/>
        </authorList>
    </citation>
    <scope>NUCLEOTIDE SEQUENCE [LARGE SCALE GENOMIC DNA]</scope>
    <source>
        <strain evidence="1 2">Ac7</strain>
    </source>
</reference>
<proteinExistence type="predicted"/>
<organism evidence="1 2">
    <name type="scientific">Methanolapillus millepedarum</name>
    <dbReference type="NCBI Taxonomy" id="3028296"/>
    <lineage>
        <taxon>Archaea</taxon>
        <taxon>Methanobacteriati</taxon>
        <taxon>Methanobacteriota</taxon>
        <taxon>Stenosarchaea group</taxon>
        <taxon>Methanomicrobia</taxon>
        <taxon>Methanosarcinales</taxon>
        <taxon>Methanosarcinaceae</taxon>
        <taxon>Methanolapillus</taxon>
    </lineage>
</organism>
<evidence type="ECO:0000313" key="1">
    <source>
        <dbReference type="EMBL" id="WNY26192.1"/>
    </source>
</evidence>
<keyword evidence="2" id="KW-1185">Reference proteome</keyword>
<sequence>MADDWLNAIIGDYSKEVLDEYYSDDTPENPKPKLGIAGRIRETFPDTDEKKYKIYFRDDVTQGLEEPCFFIMRLLSATREVVYPRFSLNTSFDVHYFPTPNTKTRFTETATVEMMLQDILEFIIVIDPETMQTFQIHGTGIRAEMHDDVLHCFVNYNTHFIKPVPKEPAMEEVELTQKVK</sequence>
<dbReference type="Proteomes" id="UP001303587">
    <property type="component" value="Chromosome"/>
</dbReference>
<dbReference type="GeneID" id="89230860"/>